<dbReference type="GO" id="GO:0016758">
    <property type="term" value="F:hexosyltransferase activity"/>
    <property type="evidence" value="ECO:0007669"/>
    <property type="project" value="UniProtKB-ARBA"/>
</dbReference>
<dbReference type="Proteomes" id="UP000279968">
    <property type="component" value="Unassembled WGS sequence"/>
</dbReference>
<dbReference type="PANTHER" id="PTHR48050:SF13">
    <property type="entry name" value="STEROL 3-BETA-GLUCOSYLTRANSFERASE UGT80A2"/>
    <property type="match status" value="1"/>
</dbReference>
<dbReference type="PANTHER" id="PTHR48050">
    <property type="entry name" value="STEROL 3-BETA-GLUCOSYLTRANSFERASE"/>
    <property type="match status" value="1"/>
</dbReference>
<organism evidence="3 4">
    <name type="scientific">Micromonospora costi</name>
    <dbReference type="NCBI Taxonomy" id="1530042"/>
    <lineage>
        <taxon>Bacteria</taxon>
        <taxon>Bacillati</taxon>
        <taxon>Actinomycetota</taxon>
        <taxon>Actinomycetes</taxon>
        <taxon>Micromonosporales</taxon>
        <taxon>Micromonosporaceae</taxon>
        <taxon>Micromonospora</taxon>
    </lineage>
</organism>
<evidence type="ECO:0000313" key="4">
    <source>
        <dbReference type="Proteomes" id="UP000279968"/>
    </source>
</evidence>
<evidence type="ECO:0000313" key="3">
    <source>
        <dbReference type="EMBL" id="RKN53091.1"/>
    </source>
</evidence>
<dbReference type="CDD" id="cd03784">
    <property type="entry name" value="GT1_Gtf-like"/>
    <property type="match status" value="1"/>
</dbReference>
<feature type="region of interest" description="Disordered" evidence="1">
    <location>
        <begin position="1"/>
        <end position="71"/>
    </location>
</feature>
<gene>
    <name evidence="3" type="ORF">D7193_25250</name>
</gene>
<dbReference type="GO" id="GO:0008194">
    <property type="term" value="F:UDP-glycosyltransferase activity"/>
    <property type="evidence" value="ECO:0007669"/>
    <property type="project" value="InterPro"/>
</dbReference>
<evidence type="ECO:0000256" key="1">
    <source>
        <dbReference type="SAM" id="MobiDB-lite"/>
    </source>
</evidence>
<evidence type="ECO:0000259" key="2">
    <source>
        <dbReference type="Pfam" id="PF06722"/>
    </source>
</evidence>
<keyword evidence="4" id="KW-1185">Reference proteome</keyword>
<comment type="caution">
    <text evidence="3">The sequence shown here is derived from an EMBL/GenBank/DDBJ whole genome shotgun (WGS) entry which is preliminary data.</text>
</comment>
<keyword evidence="3" id="KW-0808">Transferase</keyword>
<feature type="compositionally biased region" description="Polar residues" evidence="1">
    <location>
        <begin position="29"/>
        <end position="40"/>
    </location>
</feature>
<dbReference type="AlphaFoldDB" id="A0A3A9ZXX8"/>
<dbReference type="SUPFAM" id="SSF53756">
    <property type="entry name" value="UDP-Glycosyltransferase/glycogen phosphorylase"/>
    <property type="match status" value="1"/>
</dbReference>
<dbReference type="Pfam" id="PF06722">
    <property type="entry name" value="EryCIII-like_C"/>
    <property type="match status" value="1"/>
</dbReference>
<dbReference type="InterPro" id="IPR050426">
    <property type="entry name" value="Glycosyltransferase_28"/>
</dbReference>
<dbReference type="InterPro" id="IPR010610">
    <property type="entry name" value="EryCIII-like_C"/>
</dbReference>
<sequence>MCDRWPRRPPRSPATAVRTARRSSRSRTNTKPSAPSSARTVGSLVIGCRRSPGVPLRRKHPPPGVGPTPPHEGIRMAKVIVGATPFQGHVNPVLTVAADLVDRGHEVVVYTGSRFEERALAIGARFQALPPEADLDDRKLDTRFPVRATLPPGPAQLSFDFENFFLGHLPAQARGLRALLETFPADVVLGELGFWSIPLLGLSAAPGERPTLVTLGSVPLLIQSDDTPAFGPGLLPAPGEEARVRNRAMNAEVRQAFAELQRFGEATFASLGVPMPDYLFDAPFRRTDHYLQLTVPSFEYPRRDLPAHLRFIGTLPPAPSGEWVEPAWWPELSTGRPVVVVTQGTVANTDLHELVIPTVRALADLDVLVVAATVREDGPDLVRQALTEVPDNVRLAGFVPFDRLLPHADVLVTNGGYGGVQIALYHGVPLVVAGASEDKPEVAARVEWSGTGVNLRTGTPADADLRAAVQTVLHEPGYRAQAGIMAKEISQYDPFEAIAEIVEAAGR</sequence>
<dbReference type="FunFam" id="3.40.50.2000:FF:000072">
    <property type="entry name" value="Glycosyl transferase"/>
    <property type="match status" value="1"/>
</dbReference>
<name>A0A3A9ZXX8_9ACTN</name>
<reference evidence="3 4" key="1">
    <citation type="journal article" date="2015" name="Int. J. Syst. Evol. Microbiol.">
        <title>Micromonospora costi sp. nov., isolated from a leaf of Costus speciosus.</title>
        <authorList>
            <person name="Thawai C."/>
        </authorList>
    </citation>
    <scope>NUCLEOTIDE SEQUENCE [LARGE SCALE GENOMIC DNA]</scope>
    <source>
        <strain evidence="3 4">CS1-12</strain>
    </source>
</reference>
<dbReference type="Gene3D" id="3.40.50.2000">
    <property type="entry name" value="Glycogen Phosphorylase B"/>
    <property type="match status" value="2"/>
</dbReference>
<accession>A0A3A9ZXX8</accession>
<dbReference type="InterPro" id="IPR002213">
    <property type="entry name" value="UDP_glucos_trans"/>
</dbReference>
<proteinExistence type="predicted"/>
<dbReference type="EMBL" id="RBAN01000004">
    <property type="protein sequence ID" value="RKN53091.1"/>
    <property type="molecule type" value="Genomic_DNA"/>
</dbReference>
<dbReference type="GO" id="GO:0017000">
    <property type="term" value="P:antibiotic biosynthetic process"/>
    <property type="evidence" value="ECO:0007669"/>
    <property type="project" value="UniProtKB-ARBA"/>
</dbReference>
<feature type="domain" description="Erythromycin biosynthesis protein CIII-like C-terminal" evidence="2">
    <location>
        <begin position="361"/>
        <end position="502"/>
    </location>
</feature>
<protein>
    <submittedName>
        <fullName evidence="3">Glycosyltransferase</fullName>
    </submittedName>
</protein>